<feature type="coiled-coil region" evidence="1">
    <location>
        <begin position="10"/>
        <end position="44"/>
    </location>
</feature>
<keyword evidence="1" id="KW-0175">Coiled coil</keyword>
<evidence type="ECO:0000313" key="2">
    <source>
        <dbReference type="EMBL" id="KAI6658600.1"/>
    </source>
</evidence>
<accession>A0AAV7KD28</accession>
<comment type="caution">
    <text evidence="2">The sequence shown here is derived from an EMBL/GenBank/DDBJ whole genome shotgun (WGS) entry which is preliminary data.</text>
</comment>
<gene>
    <name evidence="2" type="ORF">LOD99_15400</name>
</gene>
<proteinExistence type="predicted"/>
<dbReference type="EMBL" id="JAKMXF010000088">
    <property type="protein sequence ID" value="KAI6658600.1"/>
    <property type="molecule type" value="Genomic_DNA"/>
</dbReference>
<keyword evidence="3" id="KW-1185">Reference proteome</keyword>
<protein>
    <submittedName>
        <fullName evidence="2">Uncharacterized protein</fullName>
    </submittedName>
</protein>
<evidence type="ECO:0000256" key="1">
    <source>
        <dbReference type="SAM" id="Coils"/>
    </source>
</evidence>
<dbReference type="InterPro" id="IPR011044">
    <property type="entry name" value="Quino_amine_DH_bsu"/>
</dbReference>
<sequence length="367" mass="42311">MLLSDLDGILAKGELDKRDIARQIEEVENANEFFQEQLKSSVNQVLTKNVATLNEEIRILKISTNKIPPIKLKWKFNYILPHIHELCTIEEGASPYKDSILKSSFIQKGKGKLDCLDFCYDKQDKKYYLVNQTTNYPEYKRGILILDSKFNIVSSHGLESALGNCYIKTSSNFIFIHYGRNLSTIMRIHKSHINYKRLTVSASVYCYRFDVFGDHLFVPSLNHAKENNILTLNITDLKVVQHIPINKAYTKCRFVDIRVTKSEIYLLLNSSKERSLQCIDHSGTFLREIISNTRGLQNPLSFCFDKNGNILIADGKIRVFNKFGRQIDSFGEEVEDYTIWAKCVAWDGISDQVMVLADHKGKFLHIY</sequence>
<dbReference type="InterPro" id="IPR011042">
    <property type="entry name" value="6-blade_b-propeller_TolB-like"/>
</dbReference>
<evidence type="ECO:0000313" key="3">
    <source>
        <dbReference type="Proteomes" id="UP001165289"/>
    </source>
</evidence>
<dbReference type="Gene3D" id="2.120.10.30">
    <property type="entry name" value="TolB, C-terminal domain"/>
    <property type="match status" value="1"/>
</dbReference>
<organism evidence="2 3">
    <name type="scientific">Oopsacas minuta</name>
    <dbReference type="NCBI Taxonomy" id="111878"/>
    <lineage>
        <taxon>Eukaryota</taxon>
        <taxon>Metazoa</taxon>
        <taxon>Porifera</taxon>
        <taxon>Hexactinellida</taxon>
        <taxon>Hexasterophora</taxon>
        <taxon>Lyssacinosida</taxon>
        <taxon>Leucopsacidae</taxon>
        <taxon>Oopsacas</taxon>
    </lineage>
</organism>
<name>A0AAV7KD28_9METZ</name>
<dbReference type="AlphaFoldDB" id="A0AAV7KD28"/>
<dbReference type="SUPFAM" id="SSF50969">
    <property type="entry name" value="YVTN repeat-like/Quinoprotein amine dehydrogenase"/>
    <property type="match status" value="1"/>
</dbReference>
<reference evidence="2 3" key="1">
    <citation type="journal article" date="2023" name="BMC Biol.">
        <title>The compact genome of the sponge Oopsacas minuta (Hexactinellida) is lacking key metazoan core genes.</title>
        <authorList>
            <person name="Santini S."/>
            <person name="Schenkelaars Q."/>
            <person name="Jourda C."/>
            <person name="Duchesne M."/>
            <person name="Belahbib H."/>
            <person name="Rocher C."/>
            <person name="Selva M."/>
            <person name="Riesgo A."/>
            <person name="Vervoort M."/>
            <person name="Leys S.P."/>
            <person name="Kodjabachian L."/>
            <person name="Le Bivic A."/>
            <person name="Borchiellini C."/>
            <person name="Claverie J.M."/>
            <person name="Renard E."/>
        </authorList>
    </citation>
    <scope>NUCLEOTIDE SEQUENCE [LARGE SCALE GENOMIC DNA]</scope>
    <source>
        <strain evidence="2">SPO-2</strain>
    </source>
</reference>
<dbReference type="Proteomes" id="UP001165289">
    <property type="component" value="Unassembled WGS sequence"/>
</dbReference>